<evidence type="ECO:0000313" key="3">
    <source>
        <dbReference type="Proteomes" id="UP000516437"/>
    </source>
</evidence>
<dbReference type="Proteomes" id="UP000516437">
    <property type="component" value="Chromosome 5"/>
</dbReference>
<gene>
    <name evidence="2" type="ORF">CJ030_MR5G017373</name>
</gene>
<evidence type="ECO:0000313" key="2">
    <source>
        <dbReference type="EMBL" id="KAB1214110.1"/>
    </source>
</evidence>
<feature type="region of interest" description="Disordered" evidence="1">
    <location>
        <begin position="54"/>
        <end position="73"/>
    </location>
</feature>
<feature type="compositionally biased region" description="Polar residues" evidence="1">
    <location>
        <begin position="60"/>
        <end position="72"/>
    </location>
</feature>
<dbReference type="AlphaFoldDB" id="A0A6A1VTX4"/>
<reference evidence="2 3" key="1">
    <citation type="journal article" date="2019" name="Plant Biotechnol. J.">
        <title>The red bayberry genome and genetic basis of sex determination.</title>
        <authorList>
            <person name="Jia H.M."/>
            <person name="Jia H.J."/>
            <person name="Cai Q.L."/>
            <person name="Wang Y."/>
            <person name="Zhao H.B."/>
            <person name="Yang W.F."/>
            <person name="Wang G.Y."/>
            <person name="Li Y.H."/>
            <person name="Zhan D.L."/>
            <person name="Shen Y.T."/>
            <person name="Niu Q.F."/>
            <person name="Chang L."/>
            <person name="Qiu J."/>
            <person name="Zhao L."/>
            <person name="Xie H.B."/>
            <person name="Fu W.Y."/>
            <person name="Jin J."/>
            <person name="Li X.W."/>
            <person name="Jiao Y."/>
            <person name="Zhou C.C."/>
            <person name="Tu T."/>
            <person name="Chai C.Y."/>
            <person name="Gao J.L."/>
            <person name="Fan L.J."/>
            <person name="van de Weg E."/>
            <person name="Wang J.Y."/>
            <person name="Gao Z.S."/>
        </authorList>
    </citation>
    <scope>NUCLEOTIDE SEQUENCE [LARGE SCALE GENOMIC DNA]</scope>
    <source>
        <tissue evidence="2">Leaves</tissue>
    </source>
</reference>
<keyword evidence="3" id="KW-1185">Reference proteome</keyword>
<dbReference type="OrthoDB" id="2384430at2759"/>
<feature type="region of interest" description="Disordered" evidence="1">
    <location>
        <begin position="138"/>
        <end position="161"/>
    </location>
</feature>
<dbReference type="Gene3D" id="1.25.40.10">
    <property type="entry name" value="Tetratricopeptide repeat domain"/>
    <property type="match status" value="1"/>
</dbReference>
<sequence>MGKSLPSTTKLQEIAKIVTTARIQTPKRVKPISRIRVPSPETGKRGVLRVDSDRVKPQKSMESSVGQQSQSRVPLAHVVADCAKRWFLDALKEAKAGDSAMQVLVGQMYCSGYGVPKDSQKGRSWIGRASKTRVSVWNVSEKHPGYNGSDSESDELKGDTR</sequence>
<name>A0A6A1VTX4_9ROSI</name>
<dbReference type="EMBL" id="RXIC02000023">
    <property type="protein sequence ID" value="KAB1214110.1"/>
    <property type="molecule type" value="Genomic_DNA"/>
</dbReference>
<protein>
    <submittedName>
        <fullName evidence="2">Uncharacterized protein</fullName>
    </submittedName>
</protein>
<dbReference type="SUPFAM" id="SSF81901">
    <property type="entry name" value="HCP-like"/>
    <property type="match status" value="1"/>
</dbReference>
<dbReference type="PANTHER" id="PTHR36792:SF7">
    <property type="entry name" value="TETRATRICOPEPTIDE-LIKE HELICAL DOMAIN-CONTAINING PROTEIN-RELATED"/>
    <property type="match status" value="1"/>
</dbReference>
<evidence type="ECO:0000256" key="1">
    <source>
        <dbReference type="SAM" id="MobiDB-lite"/>
    </source>
</evidence>
<proteinExistence type="predicted"/>
<organism evidence="2 3">
    <name type="scientific">Morella rubra</name>
    <name type="common">Chinese bayberry</name>
    <dbReference type="NCBI Taxonomy" id="262757"/>
    <lineage>
        <taxon>Eukaryota</taxon>
        <taxon>Viridiplantae</taxon>
        <taxon>Streptophyta</taxon>
        <taxon>Embryophyta</taxon>
        <taxon>Tracheophyta</taxon>
        <taxon>Spermatophyta</taxon>
        <taxon>Magnoliopsida</taxon>
        <taxon>eudicotyledons</taxon>
        <taxon>Gunneridae</taxon>
        <taxon>Pentapetalae</taxon>
        <taxon>rosids</taxon>
        <taxon>fabids</taxon>
        <taxon>Fagales</taxon>
        <taxon>Myricaceae</taxon>
        <taxon>Morella</taxon>
    </lineage>
</organism>
<comment type="caution">
    <text evidence="2">The sequence shown here is derived from an EMBL/GenBank/DDBJ whole genome shotgun (WGS) entry which is preliminary data.</text>
</comment>
<dbReference type="InterPro" id="IPR011990">
    <property type="entry name" value="TPR-like_helical_dom_sf"/>
</dbReference>
<accession>A0A6A1VTX4</accession>
<dbReference type="PANTHER" id="PTHR36792">
    <property type="entry name" value="EXPRESSED PROTEIN"/>
    <property type="match status" value="1"/>
</dbReference>